<evidence type="ECO:0000259" key="2">
    <source>
        <dbReference type="Pfam" id="PF02625"/>
    </source>
</evidence>
<gene>
    <name evidence="4" type="ORF">Q5761_09030</name>
</gene>
<dbReference type="PANTHER" id="PTHR30388:SF4">
    <property type="entry name" value="MOLYBDENUM COFACTOR INSERTION CHAPERONE PAOD"/>
    <property type="match status" value="1"/>
</dbReference>
<feature type="region of interest" description="Disordered" evidence="1">
    <location>
        <begin position="136"/>
        <end position="186"/>
    </location>
</feature>
<accession>A0ABZ0QPT3</accession>
<dbReference type="InterPro" id="IPR003777">
    <property type="entry name" value="XdhC_CoxI"/>
</dbReference>
<feature type="compositionally biased region" description="Low complexity" evidence="1">
    <location>
        <begin position="412"/>
        <end position="423"/>
    </location>
</feature>
<sequence>MRDVLDRVVQWLDAGRDVALATVVEVVRKAPRDPGTTMAVSERGEIAGSVSGGCVEPAVVEVAQEVLASGRPRLVTFGITDDDAFEVGLSCGGTIRVWVEPARGPWHDVARNLQEALAAGRPVALARVLGPAAEPASAAQAQVARETPGETHREDHREAHRVDHPAHREDHQAHHEVSNGPTGPAPGAVLLLAEDDPGGPARLLAGSSGDPGLDAVLARRAGELLARDEAARQRLAGADVFIQPFAPPPVLYVIGAVHPAPALAEAARFLGYRVVVCDPRSPFATPERIPAAHAIVRRWPDEYLRSVRLSPRDAVCVLTHDLKFDVPAILAALASPVGYIGVMGSRRTHERRLAALREAGATEGDLARLHAPIGLDIGARTPEEMAVAIMAEIIAARRTNRPPAGRPEAVPAGDGAAAGRSDD</sequence>
<feature type="compositionally biased region" description="Basic and acidic residues" evidence="1">
    <location>
        <begin position="147"/>
        <end position="177"/>
    </location>
</feature>
<keyword evidence="5" id="KW-1185">Reference proteome</keyword>
<dbReference type="RefSeq" id="WP_135224120.1">
    <property type="nucleotide sequence ID" value="NZ_CP132508.1"/>
</dbReference>
<dbReference type="Pfam" id="PF13478">
    <property type="entry name" value="XdhC_C"/>
    <property type="match status" value="1"/>
</dbReference>
<feature type="region of interest" description="Disordered" evidence="1">
    <location>
        <begin position="400"/>
        <end position="423"/>
    </location>
</feature>
<dbReference type="InterPro" id="IPR027051">
    <property type="entry name" value="XdhC_Rossmann_dom"/>
</dbReference>
<protein>
    <submittedName>
        <fullName evidence="4">XdhC family protein</fullName>
    </submittedName>
</protein>
<dbReference type="EMBL" id="CP132508">
    <property type="protein sequence ID" value="WPD18502.1"/>
    <property type="molecule type" value="Genomic_DNA"/>
</dbReference>
<reference evidence="4 5" key="1">
    <citation type="submission" date="2023-08" db="EMBL/GenBank/DDBJ databases">
        <title>Genome sequence of Thermaerobacter compostii strain Ins1, a spore-forming filamentous bacterium isolated from a deep geothermal reservoir.</title>
        <authorList>
            <person name="Bregnard D."/>
            <person name="Gonzalez D."/>
            <person name="Junier P."/>
        </authorList>
    </citation>
    <scope>NUCLEOTIDE SEQUENCE [LARGE SCALE GENOMIC DNA]</scope>
    <source>
        <strain evidence="4 5">Ins1</strain>
    </source>
</reference>
<proteinExistence type="predicted"/>
<evidence type="ECO:0000256" key="1">
    <source>
        <dbReference type="SAM" id="MobiDB-lite"/>
    </source>
</evidence>
<feature type="domain" description="XdhC- CoxI" evidence="2">
    <location>
        <begin position="11"/>
        <end position="78"/>
    </location>
</feature>
<dbReference type="PANTHER" id="PTHR30388">
    <property type="entry name" value="ALDEHYDE OXIDOREDUCTASE MOLYBDENUM COFACTOR ASSEMBLY PROTEIN"/>
    <property type="match status" value="1"/>
</dbReference>
<dbReference type="InterPro" id="IPR052698">
    <property type="entry name" value="MoCofactor_Util/Proc"/>
</dbReference>
<dbReference type="Gene3D" id="3.40.50.720">
    <property type="entry name" value="NAD(P)-binding Rossmann-like Domain"/>
    <property type="match status" value="1"/>
</dbReference>
<feature type="domain" description="XdhC Rossmann" evidence="3">
    <location>
        <begin position="251"/>
        <end position="393"/>
    </location>
</feature>
<dbReference type="Pfam" id="PF02625">
    <property type="entry name" value="XdhC_CoxI"/>
    <property type="match status" value="1"/>
</dbReference>
<name>A0ABZ0QPT3_9FIRM</name>
<organism evidence="4 5">
    <name type="scientific">Thermaerobacter composti</name>
    <dbReference type="NCBI Taxonomy" id="554949"/>
    <lineage>
        <taxon>Bacteria</taxon>
        <taxon>Bacillati</taxon>
        <taxon>Bacillota</taxon>
        <taxon>Clostridia</taxon>
        <taxon>Eubacteriales</taxon>
        <taxon>Clostridiales Family XVII. Incertae Sedis</taxon>
        <taxon>Thermaerobacter</taxon>
    </lineage>
</organism>
<evidence type="ECO:0000313" key="4">
    <source>
        <dbReference type="EMBL" id="WPD18502.1"/>
    </source>
</evidence>
<evidence type="ECO:0000313" key="5">
    <source>
        <dbReference type="Proteomes" id="UP001304683"/>
    </source>
</evidence>
<dbReference type="Proteomes" id="UP001304683">
    <property type="component" value="Chromosome"/>
</dbReference>
<evidence type="ECO:0000259" key="3">
    <source>
        <dbReference type="Pfam" id="PF13478"/>
    </source>
</evidence>